<dbReference type="EMBL" id="JADJUC010000028">
    <property type="protein sequence ID" value="MBK8525187.1"/>
    <property type="molecule type" value="Genomic_DNA"/>
</dbReference>
<dbReference type="Proteomes" id="UP000886689">
    <property type="component" value="Unassembled WGS sequence"/>
</dbReference>
<protein>
    <submittedName>
        <fullName evidence="2">Uncharacterized protein</fullName>
    </submittedName>
</protein>
<evidence type="ECO:0000313" key="3">
    <source>
        <dbReference type="Proteomes" id="UP000886689"/>
    </source>
</evidence>
<evidence type="ECO:0000313" key="2">
    <source>
        <dbReference type="EMBL" id="MBK8525187.1"/>
    </source>
</evidence>
<name>A0A9D7K5V5_9PROT</name>
<sequence>MTKPQLDQLCPPIALTSSAVDRESLNYRALEAMNTNASLIGGMVLGPGRGSGFSRRGAGGGCRRGGRACGFRRLRHASPPGPPPGPPRKLLLTLPSTRLSSGFEGALSRADWEAVRSKRL</sequence>
<accession>A0A9D7K5V5</accession>
<organism evidence="2 3">
    <name type="scientific">Candidatus Proximibacter danicus</name>
    <dbReference type="NCBI Taxonomy" id="2954365"/>
    <lineage>
        <taxon>Bacteria</taxon>
        <taxon>Pseudomonadati</taxon>
        <taxon>Pseudomonadota</taxon>
        <taxon>Betaproteobacteria</taxon>
        <taxon>Candidatus Proximibacter</taxon>
    </lineage>
</organism>
<reference evidence="2" key="1">
    <citation type="submission" date="2020-10" db="EMBL/GenBank/DDBJ databases">
        <title>Connecting structure to function with the recovery of over 1000 high-quality activated sludge metagenome-assembled genomes encoding full-length rRNA genes using long-read sequencing.</title>
        <authorList>
            <person name="Singleton C.M."/>
            <person name="Petriglieri F."/>
            <person name="Kristensen J.M."/>
            <person name="Kirkegaard R.H."/>
            <person name="Michaelsen T.Y."/>
            <person name="Andersen M.H."/>
            <person name="Karst S.M."/>
            <person name="Dueholm M.S."/>
            <person name="Nielsen P.H."/>
            <person name="Albertsen M."/>
        </authorList>
    </citation>
    <scope>NUCLEOTIDE SEQUENCE</scope>
    <source>
        <strain evidence="2">Hirt_18-Q3-R61-65_BATAC.395</strain>
    </source>
</reference>
<feature type="region of interest" description="Disordered" evidence="1">
    <location>
        <begin position="72"/>
        <end position="92"/>
    </location>
</feature>
<evidence type="ECO:0000256" key="1">
    <source>
        <dbReference type="SAM" id="MobiDB-lite"/>
    </source>
</evidence>
<proteinExistence type="predicted"/>
<comment type="caution">
    <text evidence="2">The sequence shown here is derived from an EMBL/GenBank/DDBJ whole genome shotgun (WGS) entry which is preliminary data.</text>
</comment>
<gene>
    <name evidence="2" type="ORF">IPL58_14820</name>
</gene>
<dbReference type="AlphaFoldDB" id="A0A9D7K5V5"/>